<keyword evidence="1" id="KW-0732">Signal</keyword>
<dbReference type="EMBL" id="KZ821616">
    <property type="protein sequence ID" value="PYH72674.1"/>
    <property type="molecule type" value="Genomic_DNA"/>
</dbReference>
<evidence type="ECO:0000313" key="2">
    <source>
        <dbReference type="EMBL" id="PYH72674.1"/>
    </source>
</evidence>
<accession>A0A319BK79</accession>
<proteinExistence type="predicted"/>
<name>A0A319BK79_ASPVC</name>
<gene>
    <name evidence="2" type="ORF">BO88DRAFT_401786</name>
</gene>
<dbReference type="Proteomes" id="UP000248405">
    <property type="component" value="Unassembled WGS sequence"/>
</dbReference>
<dbReference type="RefSeq" id="XP_025566468.1">
    <property type="nucleotide sequence ID" value="XM_025705928.1"/>
</dbReference>
<feature type="signal peptide" evidence="1">
    <location>
        <begin position="1"/>
        <end position="27"/>
    </location>
</feature>
<protein>
    <recommendedName>
        <fullName evidence="4">Secreted protein</fullName>
    </recommendedName>
</protein>
<evidence type="ECO:0000256" key="1">
    <source>
        <dbReference type="SAM" id="SignalP"/>
    </source>
</evidence>
<evidence type="ECO:0000313" key="3">
    <source>
        <dbReference type="Proteomes" id="UP000248405"/>
    </source>
</evidence>
<reference evidence="2" key="1">
    <citation type="submission" date="2016-12" db="EMBL/GenBank/DDBJ databases">
        <title>The genomes of Aspergillus section Nigri reveals drivers in fungal speciation.</title>
        <authorList>
            <consortium name="DOE Joint Genome Institute"/>
            <person name="Vesth T.C."/>
            <person name="Nybo J."/>
            <person name="Theobald S."/>
            <person name="Brandl J."/>
            <person name="Frisvad J.C."/>
            <person name="Nielsen K.F."/>
            <person name="Lyhne E.K."/>
            <person name="Kogle M.E."/>
            <person name="Kuo A."/>
            <person name="Riley R."/>
            <person name="Clum A."/>
            <person name="Nolan M."/>
            <person name="Lipzen A."/>
            <person name="Salamov A."/>
            <person name="Henrissat B."/>
            <person name="Wiebenga A."/>
            <person name="De Vries R.P."/>
            <person name="Grigoriev I.V."/>
            <person name="Mortensen U.H."/>
            <person name="Andersen M.R."/>
            <person name="Baker S.E."/>
        </authorList>
    </citation>
    <scope>NUCLEOTIDE SEQUENCE [LARGE SCALE GENOMIC DNA]</scope>
    <source>
        <strain evidence="2">CBS 113365</strain>
    </source>
</reference>
<dbReference type="AlphaFoldDB" id="A0A319BK79"/>
<feature type="chain" id="PRO_5016312660" description="Secreted protein" evidence="1">
    <location>
        <begin position="28"/>
        <end position="72"/>
    </location>
</feature>
<dbReference type="GeneID" id="37210520"/>
<sequence length="72" mass="7811">MGRTGVTPASTVLVGRLLHQLIFSTFAQLCKIPCTRISRCLCETHFCLSIVDFKRSLSHEKGLGSTITSVGS</sequence>
<evidence type="ECO:0008006" key="4">
    <source>
        <dbReference type="Google" id="ProtNLM"/>
    </source>
</evidence>
<organism evidence="2 3">
    <name type="scientific">Aspergillus vadensis (strain CBS 113365 / IMI 142717 / IBT 24658)</name>
    <dbReference type="NCBI Taxonomy" id="1448311"/>
    <lineage>
        <taxon>Eukaryota</taxon>
        <taxon>Fungi</taxon>
        <taxon>Dikarya</taxon>
        <taxon>Ascomycota</taxon>
        <taxon>Pezizomycotina</taxon>
        <taxon>Eurotiomycetes</taxon>
        <taxon>Eurotiomycetidae</taxon>
        <taxon>Eurotiales</taxon>
        <taxon>Aspergillaceae</taxon>
        <taxon>Aspergillus</taxon>
        <taxon>Aspergillus subgen. Circumdati</taxon>
    </lineage>
</organism>
<keyword evidence="3" id="KW-1185">Reference proteome</keyword>